<dbReference type="EMBL" id="WUPT01000001">
    <property type="protein sequence ID" value="MXQ06415.1"/>
    <property type="molecule type" value="Genomic_DNA"/>
</dbReference>
<keyword evidence="1" id="KW-0808">Transferase</keyword>
<dbReference type="AlphaFoldDB" id="A0A7C9MHV2"/>
<reference evidence="1 2" key="2">
    <citation type="submission" date="2020-03" db="EMBL/GenBank/DDBJ databases">
        <title>Kangsaoukella pontilimi gen. nov., sp. nov., a new member of the family Rhodobacteraceae isolated from a tidal mudflat.</title>
        <authorList>
            <person name="Kim I.S."/>
        </authorList>
    </citation>
    <scope>NUCLEOTIDE SEQUENCE [LARGE SCALE GENOMIC DNA]</scope>
    <source>
        <strain evidence="1 2">GH1-50</strain>
    </source>
</reference>
<comment type="caution">
    <text evidence="1">The sequence shown here is derived from an EMBL/GenBank/DDBJ whole genome shotgun (WGS) entry which is preliminary data.</text>
</comment>
<evidence type="ECO:0000313" key="1">
    <source>
        <dbReference type="EMBL" id="MXQ06415.1"/>
    </source>
</evidence>
<gene>
    <name evidence="1" type="ORF">GQ651_01005</name>
</gene>
<dbReference type="PANTHER" id="PTHR21485:SF6">
    <property type="entry name" value="N-ACYLNEURAMINATE CYTIDYLYLTRANSFERASE-RELATED"/>
    <property type="match status" value="1"/>
</dbReference>
<dbReference type="InterPro" id="IPR029044">
    <property type="entry name" value="Nucleotide-diphossugar_trans"/>
</dbReference>
<dbReference type="PANTHER" id="PTHR21485">
    <property type="entry name" value="HAD SUPERFAMILY MEMBERS CMAS AND KDSC"/>
    <property type="match status" value="1"/>
</dbReference>
<reference evidence="1 2" key="1">
    <citation type="submission" date="2019-12" db="EMBL/GenBank/DDBJ databases">
        <authorList>
            <person name="Lee S.D."/>
        </authorList>
    </citation>
    <scope>NUCLEOTIDE SEQUENCE [LARGE SCALE GENOMIC DNA]</scope>
    <source>
        <strain evidence="1 2">GH1-50</strain>
    </source>
</reference>
<dbReference type="Gene3D" id="3.90.550.10">
    <property type="entry name" value="Spore Coat Polysaccharide Biosynthesis Protein SpsA, Chain A"/>
    <property type="match status" value="1"/>
</dbReference>
<dbReference type="CDD" id="cd02513">
    <property type="entry name" value="CMP-NeuAc_Synthase"/>
    <property type="match status" value="1"/>
</dbReference>
<dbReference type="GO" id="GO:0008781">
    <property type="term" value="F:N-acylneuraminate cytidylyltransferase activity"/>
    <property type="evidence" value="ECO:0007669"/>
    <property type="project" value="TreeGrafter"/>
</dbReference>
<dbReference type="SUPFAM" id="SSF53448">
    <property type="entry name" value="Nucleotide-diphospho-sugar transferases"/>
    <property type="match status" value="1"/>
</dbReference>
<dbReference type="Pfam" id="PF02348">
    <property type="entry name" value="CTP_transf_3"/>
    <property type="match status" value="1"/>
</dbReference>
<dbReference type="InterPro" id="IPR003329">
    <property type="entry name" value="Cytidylyl_trans"/>
</dbReference>
<dbReference type="InterPro" id="IPR050793">
    <property type="entry name" value="CMP-NeuNAc_synthase"/>
</dbReference>
<accession>A0A7C9MHV2</accession>
<evidence type="ECO:0000313" key="2">
    <source>
        <dbReference type="Proteomes" id="UP000480350"/>
    </source>
</evidence>
<keyword evidence="2" id="KW-1185">Reference proteome</keyword>
<dbReference type="Proteomes" id="UP000480350">
    <property type="component" value="Unassembled WGS sequence"/>
</dbReference>
<sequence>MSFTAIVPVRAGSKGLPGKNLRPLAGVPLWQRAVDQAVEAGAARVILSTDIPELLSMEHTAPVTLHPRPEALARDDTPMAPVIADAVEGQGITGPVVLLQVTSPLRTVDDIRNAVALYGKGDSDLVMSVTEADRGVLKYGLLSDGRFHALSDPSHPFTNRQALPPVYRPNGAVYVFDAEWFLRNGGFATERTAAHVMPPERSHDIDTMEDLERIETLLRP</sequence>
<keyword evidence="1" id="KW-0548">Nucleotidyltransferase</keyword>
<dbReference type="RefSeq" id="WP_160762353.1">
    <property type="nucleotide sequence ID" value="NZ_WUPT01000001.1"/>
</dbReference>
<name>A0A7C9MHV2_9RHOB</name>
<organism evidence="1 2">
    <name type="scientific">Kangsaoukella pontilimi</name>
    <dbReference type="NCBI Taxonomy" id="2691042"/>
    <lineage>
        <taxon>Bacteria</taxon>
        <taxon>Pseudomonadati</taxon>
        <taxon>Pseudomonadota</taxon>
        <taxon>Alphaproteobacteria</taxon>
        <taxon>Rhodobacterales</taxon>
        <taxon>Paracoccaceae</taxon>
        <taxon>Kangsaoukella</taxon>
    </lineage>
</organism>
<proteinExistence type="predicted"/>
<protein>
    <submittedName>
        <fullName evidence="1">Acylneuraminate cytidylyltransferase family protein</fullName>
    </submittedName>
</protein>